<protein>
    <submittedName>
        <fullName evidence="1">Uncharacterized protein</fullName>
    </submittedName>
</protein>
<comment type="caution">
    <text evidence="1">The sequence shown here is derived from an EMBL/GenBank/DDBJ whole genome shotgun (WGS) entry which is preliminary data.</text>
</comment>
<organism evidence="1 2">
    <name type="scientific">Eleutherodactylus coqui</name>
    <name type="common">Puerto Rican coqui</name>
    <dbReference type="NCBI Taxonomy" id="57060"/>
    <lineage>
        <taxon>Eukaryota</taxon>
        <taxon>Metazoa</taxon>
        <taxon>Chordata</taxon>
        <taxon>Craniata</taxon>
        <taxon>Vertebrata</taxon>
        <taxon>Euteleostomi</taxon>
        <taxon>Amphibia</taxon>
        <taxon>Batrachia</taxon>
        <taxon>Anura</taxon>
        <taxon>Neobatrachia</taxon>
        <taxon>Hyloidea</taxon>
        <taxon>Eleutherodactylidae</taxon>
        <taxon>Eleutherodactylinae</taxon>
        <taxon>Eleutherodactylus</taxon>
        <taxon>Eleutherodactylus</taxon>
    </lineage>
</organism>
<dbReference type="Proteomes" id="UP000770717">
    <property type="component" value="Unassembled WGS sequence"/>
</dbReference>
<reference evidence="1" key="1">
    <citation type="thesis" date="2020" institute="ProQuest LLC" country="789 East Eisenhower Parkway, Ann Arbor, MI, USA">
        <title>Comparative Genomics and Chromosome Evolution.</title>
        <authorList>
            <person name="Mudd A.B."/>
        </authorList>
    </citation>
    <scope>NUCLEOTIDE SEQUENCE</scope>
    <source>
        <strain evidence="1">HN-11 Male</strain>
        <tissue evidence="1">Kidney and liver</tissue>
    </source>
</reference>
<sequence>MSPAFMHVCVVVYSQSANITYCRWRSCSVTASPSRHTELLVGVWENNILSFSSVSQETITRRRARQQPIRVQLALYREFIVRIAADTCSAPKQHSP</sequence>
<proteinExistence type="predicted"/>
<name>A0A8J6F9H4_ELECQ</name>
<keyword evidence="2" id="KW-1185">Reference proteome</keyword>
<gene>
    <name evidence="1" type="ORF">GDO78_009742</name>
</gene>
<evidence type="ECO:0000313" key="2">
    <source>
        <dbReference type="Proteomes" id="UP000770717"/>
    </source>
</evidence>
<accession>A0A8J6F9H4</accession>
<dbReference type="AlphaFoldDB" id="A0A8J6F9H4"/>
<evidence type="ECO:0000313" key="1">
    <source>
        <dbReference type="EMBL" id="KAG9483992.1"/>
    </source>
</evidence>
<dbReference type="EMBL" id="WNTK01000005">
    <property type="protein sequence ID" value="KAG9483992.1"/>
    <property type="molecule type" value="Genomic_DNA"/>
</dbReference>